<name>A0A0F9G108_9ZZZZ</name>
<dbReference type="GO" id="GO:0016705">
    <property type="term" value="F:oxidoreductase activity, acting on paired donors, with incorporation or reduction of molecular oxygen"/>
    <property type="evidence" value="ECO:0007669"/>
    <property type="project" value="InterPro"/>
</dbReference>
<protein>
    <submittedName>
        <fullName evidence="1">Uncharacterized protein</fullName>
    </submittedName>
</protein>
<dbReference type="SUPFAM" id="SSF48264">
    <property type="entry name" value="Cytochrome P450"/>
    <property type="match status" value="1"/>
</dbReference>
<gene>
    <name evidence="1" type="ORF">LCGC14_1967390</name>
</gene>
<dbReference type="InterPro" id="IPR036396">
    <property type="entry name" value="Cyt_P450_sf"/>
</dbReference>
<feature type="non-terminal residue" evidence="1">
    <location>
        <position position="1"/>
    </location>
</feature>
<accession>A0A0F9G108</accession>
<reference evidence="1" key="1">
    <citation type="journal article" date="2015" name="Nature">
        <title>Complex archaea that bridge the gap between prokaryotes and eukaryotes.</title>
        <authorList>
            <person name="Spang A."/>
            <person name="Saw J.H."/>
            <person name="Jorgensen S.L."/>
            <person name="Zaremba-Niedzwiedzka K."/>
            <person name="Martijn J."/>
            <person name="Lind A.E."/>
            <person name="van Eijk R."/>
            <person name="Schleper C."/>
            <person name="Guy L."/>
            <person name="Ettema T.J."/>
        </authorList>
    </citation>
    <scope>NUCLEOTIDE SEQUENCE</scope>
</reference>
<organism evidence="1">
    <name type="scientific">marine sediment metagenome</name>
    <dbReference type="NCBI Taxonomy" id="412755"/>
    <lineage>
        <taxon>unclassified sequences</taxon>
        <taxon>metagenomes</taxon>
        <taxon>ecological metagenomes</taxon>
    </lineage>
</organism>
<dbReference type="GO" id="GO:0005506">
    <property type="term" value="F:iron ion binding"/>
    <property type="evidence" value="ECO:0007669"/>
    <property type="project" value="InterPro"/>
</dbReference>
<proteinExistence type="predicted"/>
<dbReference type="GO" id="GO:0020037">
    <property type="term" value="F:heme binding"/>
    <property type="evidence" value="ECO:0007669"/>
    <property type="project" value="InterPro"/>
</dbReference>
<dbReference type="EMBL" id="LAZR01021777">
    <property type="protein sequence ID" value="KKL84171.1"/>
    <property type="molecule type" value="Genomic_DNA"/>
</dbReference>
<evidence type="ECO:0000313" key="1">
    <source>
        <dbReference type="EMBL" id="KKL84171.1"/>
    </source>
</evidence>
<comment type="caution">
    <text evidence="1">The sequence shown here is derived from an EMBL/GenBank/DDBJ whole genome shotgun (WGS) entry which is preliminary data.</text>
</comment>
<dbReference type="AlphaFoldDB" id="A0A0F9G108"/>
<dbReference type="GO" id="GO:0004497">
    <property type="term" value="F:monooxygenase activity"/>
    <property type="evidence" value="ECO:0007669"/>
    <property type="project" value="InterPro"/>
</dbReference>
<sequence>IGQHLSKLEMIIAWEKLFDNSSNFVMNSNPQELEYIPNILLRGLEAMTITIEP</sequence>